<keyword evidence="3" id="KW-1185">Reference proteome</keyword>
<evidence type="ECO:0000256" key="1">
    <source>
        <dbReference type="SAM" id="MobiDB-lite"/>
    </source>
</evidence>
<comment type="caution">
    <text evidence="2">The sequence shown here is derived from an EMBL/GenBank/DDBJ whole genome shotgun (WGS) entry which is preliminary data.</text>
</comment>
<gene>
    <name evidence="2" type="ORF">D4764_10G0010940</name>
</gene>
<dbReference type="AlphaFoldDB" id="A0A5C6PJY4"/>
<evidence type="ECO:0000313" key="3">
    <source>
        <dbReference type="Proteomes" id="UP000324091"/>
    </source>
</evidence>
<accession>A0A5C6PJY4</accession>
<dbReference type="EMBL" id="RHFK02000002">
    <property type="protein sequence ID" value="TWW80064.1"/>
    <property type="molecule type" value="Genomic_DNA"/>
</dbReference>
<feature type="region of interest" description="Disordered" evidence="1">
    <location>
        <begin position="1"/>
        <end position="57"/>
    </location>
</feature>
<dbReference type="Proteomes" id="UP000324091">
    <property type="component" value="Chromosome 10"/>
</dbReference>
<feature type="compositionally biased region" description="Basic and acidic residues" evidence="1">
    <location>
        <begin position="38"/>
        <end position="57"/>
    </location>
</feature>
<organism evidence="2 3">
    <name type="scientific">Takifugu flavidus</name>
    <name type="common">sansaifugu</name>
    <dbReference type="NCBI Taxonomy" id="433684"/>
    <lineage>
        <taxon>Eukaryota</taxon>
        <taxon>Metazoa</taxon>
        <taxon>Chordata</taxon>
        <taxon>Craniata</taxon>
        <taxon>Vertebrata</taxon>
        <taxon>Euteleostomi</taxon>
        <taxon>Actinopterygii</taxon>
        <taxon>Neopterygii</taxon>
        <taxon>Teleostei</taxon>
        <taxon>Neoteleostei</taxon>
        <taxon>Acanthomorphata</taxon>
        <taxon>Eupercaria</taxon>
        <taxon>Tetraodontiformes</taxon>
        <taxon>Tetradontoidea</taxon>
        <taxon>Tetraodontidae</taxon>
        <taxon>Takifugu</taxon>
    </lineage>
</organism>
<protein>
    <submittedName>
        <fullName evidence="2">Uncharacterized protein</fullName>
    </submittedName>
</protein>
<proteinExistence type="predicted"/>
<reference evidence="2 3" key="1">
    <citation type="submission" date="2019-04" db="EMBL/GenBank/DDBJ databases">
        <title>Chromosome genome assembly for Takifugu flavidus.</title>
        <authorList>
            <person name="Xiao S."/>
        </authorList>
    </citation>
    <scope>NUCLEOTIDE SEQUENCE [LARGE SCALE GENOMIC DNA]</scope>
    <source>
        <strain evidence="2">HTHZ2018</strain>
        <tissue evidence="2">Muscle</tissue>
    </source>
</reference>
<evidence type="ECO:0000313" key="2">
    <source>
        <dbReference type="EMBL" id="TWW80064.1"/>
    </source>
</evidence>
<name>A0A5C6PJY4_9TELE</name>
<sequence length="83" mass="9296">MESAETKDVEQRLSSHTKPDAVPLSPVSPASSVPRSKRKEDVKERQKLAKERREEKAKYFGKCWRRAPPSGRAEAGGAEFPLC</sequence>
<feature type="compositionally biased region" description="Low complexity" evidence="1">
    <location>
        <begin position="20"/>
        <end position="34"/>
    </location>
</feature>
<feature type="compositionally biased region" description="Basic and acidic residues" evidence="1">
    <location>
        <begin position="1"/>
        <end position="19"/>
    </location>
</feature>